<comment type="caution">
    <text evidence="2">The sequence shown here is derived from an EMBL/GenBank/DDBJ whole genome shotgun (WGS) entry which is preliminary data.</text>
</comment>
<dbReference type="PANTHER" id="PTHR37811:SF2">
    <property type="entry name" value="ABM DOMAIN-CONTAINING PROTEIN"/>
    <property type="match status" value="1"/>
</dbReference>
<dbReference type="InterPro" id="IPR011008">
    <property type="entry name" value="Dimeric_a/b-barrel"/>
</dbReference>
<evidence type="ECO:0000313" key="2">
    <source>
        <dbReference type="EMBL" id="HIT39630.1"/>
    </source>
</evidence>
<reference evidence="2" key="1">
    <citation type="submission" date="2020-10" db="EMBL/GenBank/DDBJ databases">
        <authorList>
            <person name="Gilroy R."/>
        </authorList>
    </citation>
    <scope>NUCLEOTIDE SEQUENCE</scope>
    <source>
        <strain evidence="2">21143</strain>
    </source>
</reference>
<dbReference type="Gene3D" id="3.30.70.100">
    <property type="match status" value="1"/>
</dbReference>
<dbReference type="SUPFAM" id="SSF54909">
    <property type="entry name" value="Dimeric alpha+beta barrel"/>
    <property type="match status" value="1"/>
</dbReference>
<accession>A0A9D1GEP4</accession>
<dbReference type="AlphaFoldDB" id="A0A9D1GEP4"/>
<dbReference type="PANTHER" id="PTHR37811">
    <property type="entry name" value="BLL5343 PROTEIN"/>
    <property type="match status" value="1"/>
</dbReference>
<keyword evidence="2" id="KW-0503">Monooxygenase</keyword>
<dbReference type="EMBL" id="DVKT01000047">
    <property type="protein sequence ID" value="HIT39630.1"/>
    <property type="molecule type" value="Genomic_DNA"/>
</dbReference>
<evidence type="ECO:0000313" key="3">
    <source>
        <dbReference type="Proteomes" id="UP000886722"/>
    </source>
</evidence>
<organism evidence="2 3">
    <name type="scientific">Candidatus Caccoplasma intestinavium</name>
    <dbReference type="NCBI Taxonomy" id="2840716"/>
    <lineage>
        <taxon>Bacteria</taxon>
        <taxon>Pseudomonadati</taxon>
        <taxon>Bacteroidota</taxon>
        <taxon>Bacteroidia</taxon>
        <taxon>Bacteroidales</taxon>
        <taxon>Bacteroidaceae</taxon>
        <taxon>Bacteroidaceae incertae sedis</taxon>
        <taxon>Candidatus Caccoplasma</taxon>
    </lineage>
</organism>
<dbReference type="Pfam" id="PF03992">
    <property type="entry name" value="ABM"/>
    <property type="match status" value="1"/>
</dbReference>
<dbReference type="InterPro" id="IPR007138">
    <property type="entry name" value="ABM_dom"/>
</dbReference>
<protein>
    <submittedName>
        <fullName evidence="2">Antibiotic biosynthesis monooxygenase</fullName>
    </submittedName>
</protein>
<keyword evidence="2" id="KW-0560">Oxidoreductase</keyword>
<gene>
    <name evidence="2" type="ORF">IAD06_06295</name>
</gene>
<feature type="domain" description="ABM" evidence="1">
    <location>
        <begin position="11"/>
        <end position="100"/>
    </location>
</feature>
<dbReference type="InterPro" id="IPR052936">
    <property type="entry name" value="Jasmonate_Hydroxylase-like"/>
</dbReference>
<evidence type="ECO:0000259" key="1">
    <source>
        <dbReference type="PROSITE" id="PS51725"/>
    </source>
</evidence>
<proteinExistence type="predicted"/>
<dbReference type="GO" id="GO:0004497">
    <property type="term" value="F:monooxygenase activity"/>
    <property type="evidence" value="ECO:0007669"/>
    <property type="project" value="UniProtKB-KW"/>
</dbReference>
<sequence>MRTKKSAHPRVAVLFEVIPKKESKEEYLRLGAELKAELVKIPGFISVERFASLNEEGKLLSLSFWENEKAAAEWRNQIHHRSCQKKGYDFLFEEYKISVTEIIREYTREDRERAPEDSHIII</sequence>
<dbReference type="PROSITE" id="PS51725">
    <property type="entry name" value="ABM"/>
    <property type="match status" value="1"/>
</dbReference>
<reference evidence="2" key="2">
    <citation type="journal article" date="2021" name="PeerJ">
        <title>Extensive microbial diversity within the chicken gut microbiome revealed by metagenomics and culture.</title>
        <authorList>
            <person name="Gilroy R."/>
            <person name="Ravi A."/>
            <person name="Getino M."/>
            <person name="Pursley I."/>
            <person name="Horton D.L."/>
            <person name="Alikhan N.F."/>
            <person name="Baker D."/>
            <person name="Gharbi K."/>
            <person name="Hall N."/>
            <person name="Watson M."/>
            <person name="Adriaenssens E.M."/>
            <person name="Foster-Nyarko E."/>
            <person name="Jarju S."/>
            <person name="Secka A."/>
            <person name="Antonio M."/>
            <person name="Oren A."/>
            <person name="Chaudhuri R.R."/>
            <person name="La Ragione R."/>
            <person name="Hildebrand F."/>
            <person name="Pallen M.J."/>
        </authorList>
    </citation>
    <scope>NUCLEOTIDE SEQUENCE</scope>
    <source>
        <strain evidence="2">21143</strain>
    </source>
</reference>
<name>A0A9D1GEP4_9BACT</name>
<dbReference type="Proteomes" id="UP000886722">
    <property type="component" value="Unassembled WGS sequence"/>
</dbReference>